<feature type="domain" description="Plastocyanin-like" evidence="7">
    <location>
        <begin position="68"/>
        <end position="176"/>
    </location>
</feature>
<dbReference type="Pfam" id="PF00394">
    <property type="entry name" value="Cu-oxidase"/>
    <property type="match status" value="1"/>
</dbReference>
<evidence type="ECO:0000313" key="9">
    <source>
        <dbReference type="Proteomes" id="UP001155057"/>
    </source>
</evidence>
<dbReference type="PANTHER" id="PTHR11709">
    <property type="entry name" value="MULTI-COPPER OXIDASE"/>
    <property type="match status" value="1"/>
</dbReference>
<keyword evidence="2" id="KW-0560">Oxidoreductase</keyword>
<dbReference type="RefSeq" id="WP_259125899.1">
    <property type="nucleotide sequence ID" value="NZ_JANTZO010000005.1"/>
</dbReference>
<dbReference type="Proteomes" id="UP001155057">
    <property type="component" value="Unassembled WGS sequence"/>
</dbReference>
<dbReference type="AlphaFoldDB" id="A0A9X2Q429"/>
<evidence type="ECO:0000256" key="2">
    <source>
        <dbReference type="ARBA" id="ARBA00023002"/>
    </source>
</evidence>
<dbReference type="CDD" id="cd13861">
    <property type="entry name" value="CuRO_1_CumA_like"/>
    <property type="match status" value="1"/>
</dbReference>
<dbReference type="InterPro" id="IPR034279">
    <property type="entry name" value="CuRO_3_CopA"/>
</dbReference>
<comment type="caution">
    <text evidence="8">The sequence shown here is derived from an EMBL/GenBank/DDBJ whole genome shotgun (WGS) entry which is preliminary data.</text>
</comment>
<reference evidence="8" key="1">
    <citation type="submission" date="2022-08" db="EMBL/GenBank/DDBJ databases">
        <title>Genomic Encyclopedia of Type Strains, Phase V (KMG-V): Genome sequencing to study the core and pangenomes of soil and plant-associated prokaryotes.</title>
        <authorList>
            <person name="Whitman W."/>
        </authorList>
    </citation>
    <scope>NUCLEOTIDE SEQUENCE</scope>
    <source>
        <strain evidence="8">SP3049</strain>
    </source>
</reference>
<proteinExistence type="predicted"/>
<evidence type="ECO:0000259" key="6">
    <source>
        <dbReference type="Pfam" id="PF07731"/>
    </source>
</evidence>
<dbReference type="InterPro" id="IPR033138">
    <property type="entry name" value="Cu_oxidase_CS"/>
</dbReference>
<accession>A0A9X2Q429</accession>
<sequence>MEDNSKDSTANLNRRAFLRRGGALTAGLGLGGTGLSLISCGRKADGATNSAPGAKVREVRLTATPDEVRVGPGHTYRSWFYDGQYPGPELRVKEGERLRVTVQNELPEAGTTVHWHGVPVPNAMDGVPGITQEPIPPGGAMTYEFEAGPAGTYMYHSHQGLQLDRGLVGPLIIEERTPHVKYDREHTVILDDFLPGAPRPLEELAADRGREGSGGMMGGGMMGRDSDDSRGMMGGGGCPMMDGDESSGGGMMSGAMGGIVPPYEGLLVNGKLPADPAVFDVKEGERVRFRLVNPSSATTYHLALSGHRMWVSHADGRPVEPVEVDSLAIGMGERYDVIVEADTPGAHALVARPVEGDAPPARGMVSYQGSRQGRPPDGQVPAGLRGEGRRLRYDDLQSVETPLGRSGDPDRTFDLRLSGGMMMSRGEWTIDGQQYPDAEPLAIREGERVRVNMSNMSMMLHPMHLHGHFFRVGNAIKDTVIVEPHMGRASFEFDADNPGDWFFHCHNLYHLHAGMAREFRYT</sequence>
<evidence type="ECO:0000259" key="5">
    <source>
        <dbReference type="Pfam" id="PF00394"/>
    </source>
</evidence>
<evidence type="ECO:0000313" key="8">
    <source>
        <dbReference type="EMBL" id="MCS3709704.1"/>
    </source>
</evidence>
<organism evidence="8 9">
    <name type="scientific">Salinibacter ruber</name>
    <dbReference type="NCBI Taxonomy" id="146919"/>
    <lineage>
        <taxon>Bacteria</taxon>
        <taxon>Pseudomonadati</taxon>
        <taxon>Rhodothermota</taxon>
        <taxon>Rhodothermia</taxon>
        <taxon>Rhodothermales</taxon>
        <taxon>Salinibacteraceae</taxon>
        <taxon>Salinibacter</taxon>
    </lineage>
</organism>
<protein>
    <submittedName>
        <fullName evidence="8">FtsP/CotA-like multicopper oxidase with cupredoxin domain</fullName>
    </submittedName>
</protein>
<dbReference type="GO" id="GO:0005507">
    <property type="term" value="F:copper ion binding"/>
    <property type="evidence" value="ECO:0007669"/>
    <property type="project" value="InterPro"/>
</dbReference>
<dbReference type="Pfam" id="PF07732">
    <property type="entry name" value="Cu-oxidase_3"/>
    <property type="match status" value="1"/>
</dbReference>
<dbReference type="InterPro" id="IPR002355">
    <property type="entry name" value="Cu_oxidase_Cu_BS"/>
</dbReference>
<dbReference type="InterPro" id="IPR006311">
    <property type="entry name" value="TAT_signal"/>
</dbReference>
<evidence type="ECO:0000256" key="4">
    <source>
        <dbReference type="SAM" id="MobiDB-lite"/>
    </source>
</evidence>
<keyword evidence="1" id="KW-0479">Metal-binding</keyword>
<evidence type="ECO:0000259" key="7">
    <source>
        <dbReference type="Pfam" id="PF07732"/>
    </source>
</evidence>
<dbReference type="Pfam" id="PF07731">
    <property type="entry name" value="Cu-oxidase_2"/>
    <property type="match status" value="1"/>
</dbReference>
<gene>
    <name evidence="8" type="ORF">GGP61_001308</name>
</gene>
<feature type="domain" description="Plastocyanin-like" evidence="6">
    <location>
        <begin position="423"/>
        <end position="520"/>
    </location>
</feature>
<name>A0A9X2Q429_9BACT</name>
<dbReference type="SUPFAM" id="SSF49503">
    <property type="entry name" value="Cupredoxins"/>
    <property type="match status" value="3"/>
</dbReference>
<dbReference type="InterPro" id="IPR011706">
    <property type="entry name" value="Cu-oxidase_C"/>
</dbReference>
<dbReference type="PANTHER" id="PTHR11709:SF394">
    <property type="entry name" value="FI03373P-RELATED"/>
    <property type="match status" value="1"/>
</dbReference>
<dbReference type="InterPro" id="IPR001117">
    <property type="entry name" value="Cu-oxidase_2nd"/>
</dbReference>
<evidence type="ECO:0000256" key="3">
    <source>
        <dbReference type="ARBA" id="ARBA00023008"/>
    </source>
</evidence>
<dbReference type="InterPro" id="IPR008972">
    <property type="entry name" value="Cupredoxin"/>
</dbReference>
<dbReference type="CDD" id="cd13896">
    <property type="entry name" value="CuRO_3_CopA"/>
    <property type="match status" value="1"/>
</dbReference>
<dbReference type="InterPro" id="IPR011707">
    <property type="entry name" value="Cu-oxidase-like_N"/>
</dbReference>
<dbReference type="GO" id="GO:0016491">
    <property type="term" value="F:oxidoreductase activity"/>
    <property type="evidence" value="ECO:0007669"/>
    <property type="project" value="UniProtKB-KW"/>
</dbReference>
<dbReference type="PROSITE" id="PS51318">
    <property type="entry name" value="TAT"/>
    <property type="match status" value="1"/>
</dbReference>
<dbReference type="EMBL" id="JANUAE010000004">
    <property type="protein sequence ID" value="MCS3709704.1"/>
    <property type="molecule type" value="Genomic_DNA"/>
</dbReference>
<evidence type="ECO:0000256" key="1">
    <source>
        <dbReference type="ARBA" id="ARBA00022723"/>
    </source>
</evidence>
<dbReference type="PROSITE" id="PS00079">
    <property type="entry name" value="MULTICOPPER_OXIDASE1"/>
    <property type="match status" value="2"/>
</dbReference>
<dbReference type="Gene3D" id="2.60.40.420">
    <property type="entry name" value="Cupredoxins - blue copper proteins"/>
    <property type="match status" value="3"/>
</dbReference>
<dbReference type="InterPro" id="IPR045087">
    <property type="entry name" value="Cu-oxidase_fam"/>
</dbReference>
<feature type="region of interest" description="Disordered" evidence="4">
    <location>
        <begin position="355"/>
        <end position="388"/>
    </location>
</feature>
<feature type="domain" description="Plastocyanin-like" evidence="5">
    <location>
        <begin position="260"/>
        <end position="369"/>
    </location>
</feature>
<keyword evidence="3" id="KW-0186">Copper</keyword>
<dbReference type="PROSITE" id="PS00080">
    <property type="entry name" value="MULTICOPPER_OXIDASE2"/>
    <property type="match status" value="1"/>
</dbReference>